<feature type="binding site" evidence="2">
    <location>
        <position position="92"/>
    </location>
    <ligand>
        <name>substrate</name>
    </ligand>
</feature>
<keyword evidence="4" id="KW-0378">Hydrolase</keyword>
<dbReference type="PANTHER" id="PTHR40111:SF1">
    <property type="entry name" value="CEPHALOSPORIN-C DEACETYLASE"/>
    <property type="match status" value="1"/>
</dbReference>
<dbReference type="InterPro" id="IPR039069">
    <property type="entry name" value="CE7"/>
</dbReference>
<feature type="domain" description="Acetyl xylan esterase" evidence="3">
    <location>
        <begin position="1"/>
        <end position="317"/>
    </location>
</feature>
<proteinExistence type="predicted"/>
<dbReference type="InterPro" id="IPR029058">
    <property type="entry name" value="AB_hydrolase_fold"/>
</dbReference>
<protein>
    <submittedName>
        <fullName evidence="4">Acetyl xylan esterase</fullName>
        <ecNumber evidence="4">3.1.1.41</ecNumber>
    </submittedName>
</protein>
<dbReference type="PANTHER" id="PTHR40111">
    <property type="entry name" value="CEPHALOSPORIN-C DEACETYLASE"/>
    <property type="match status" value="1"/>
</dbReference>
<gene>
    <name evidence="4" type="primary">cah_1</name>
    <name evidence="4" type="ORF">ERS852480_05063</name>
</gene>
<dbReference type="AlphaFoldDB" id="A0A174UC47"/>
<dbReference type="SUPFAM" id="SSF53474">
    <property type="entry name" value="alpha/beta-Hydrolases"/>
    <property type="match status" value="1"/>
</dbReference>
<evidence type="ECO:0000259" key="3">
    <source>
        <dbReference type="Pfam" id="PF05448"/>
    </source>
</evidence>
<feature type="active site" description="Charge relay system" evidence="1">
    <location>
        <position position="303"/>
    </location>
</feature>
<dbReference type="EC" id="3.1.1.41" evidence="4"/>
<dbReference type="EMBL" id="CZAB01000104">
    <property type="protein sequence ID" value="CUQ17687.1"/>
    <property type="molecule type" value="Genomic_DNA"/>
</dbReference>
<dbReference type="Proteomes" id="UP000095512">
    <property type="component" value="Unassembled WGS sequence"/>
</dbReference>
<evidence type="ECO:0000256" key="2">
    <source>
        <dbReference type="PIRSR" id="PIRSR639069-2"/>
    </source>
</evidence>
<dbReference type="GO" id="GO:0047739">
    <property type="term" value="F:cephalosporin-C deacetylase activity"/>
    <property type="evidence" value="ECO:0007669"/>
    <property type="project" value="UniProtKB-EC"/>
</dbReference>
<accession>A0A174UC47</accession>
<feature type="active site" description="Charge relay system" evidence="1">
    <location>
        <position position="274"/>
    </location>
</feature>
<reference evidence="4 5" key="1">
    <citation type="submission" date="2015-09" db="EMBL/GenBank/DDBJ databases">
        <authorList>
            <consortium name="Pathogen Informatics"/>
        </authorList>
    </citation>
    <scope>NUCLEOTIDE SEQUENCE [LARGE SCALE GENOMIC DNA]</scope>
    <source>
        <strain evidence="4 5">2789STDY5834865</strain>
    </source>
</reference>
<name>A0A174UC47_9FIRM</name>
<evidence type="ECO:0000313" key="5">
    <source>
        <dbReference type="Proteomes" id="UP000095512"/>
    </source>
</evidence>
<evidence type="ECO:0000313" key="4">
    <source>
        <dbReference type="EMBL" id="CUQ17687.1"/>
    </source>
</evidence>
<dbReference type="RefSeq" id="WP_022202422.1">
    <property type="nucleotide sequence ID" value="NZ_JADMWI010000011.1"/>
</dbReference>
<dbReference type="GO" id="GO:0005976">
    <property type="term" value="P:polysaccharide metabolic process"/>
    <property type="evidence" value="ECO:0007669"/>
    <property type="project" value="TreeGrafter"/>
</dbReference>
<dbReference type="Gene3D" id="3.40.50.1820">
    <property type="entry name" value="alpha/beta hydrolase"/>
    <property type="match status" value="1"/>
</dbReference>
<dbReference type="InterPro" id="IPR008391">
    <property type="entry name" value="AXE1_dom"/>
</dbReference>
<organism evidence="4 5">
    <name type="scientific">Enterocloster clostridioformis</name>
    <dbReference type="NCBI Taxonomy" id="1531"/>
    <lineage>
        <taxon>Bacteria</taxon>
        <taxon>Bacillati</taxon>
        <taxon>Bacillota</taxon>
        <taxon>Clostridia</taxon>
        <taxon>Lachnospirales</taxon>
        <taxon>Lachnospiraceae</taxon>
        <taxon>Enterocloster</taxon>
    </lineage>
</organism>
<feature type="active site" description="Nucleophile" evidence="1">
    <location>
        <position position="183"/>
    </location>
</feature>
<sequence>MPAKDMPLQQLKQYTGSTPRPKDFWEFWEKRAREAWALPLEYELKEAEIPHTPYTQYYDIWLKGMAGARLHIKYVKPVRKRRVPVVLQFHGYPGSSRGWFEQSSFAGLGMAVLAMDCPGQGGISEDLGGRQGTTAADHIIMGVDGPPEKLYYVEVFQDTCLMVRLALALEGLDTEQIYVNGASQGAGLGLVCTALNAAYIKRCAALYPFLSDYRRAWEMDRDVIVYNGLAYHTRWFDPMGEHLDEFFTKLGYIDVQNFVERITCPVLCGTGLMDDVCPPSTQFAVFSKITARKKHLIFYEYGHEEIAAFDNKIINFFGNKEDGVCLEQI</sequence>
<evidence type="ECO:0000256" key="1">
    <source>
        <dbReference type="PIRSR" id="PIRSR639069-1"/>
    </source>
</evidence>
<dbReference type="Pfam" id="PF05448">
    <property type="entry name" value="AXE1"/>
    <property type="match status" value="1"/>
</dbReference>